<reference evidence="7 8" key="1">
    <citation type="submission" date="2023-03" db="EMBL/GenBank/DDBJ databases">
        <title>Bacillus Genome Sequencing.</title>
        <authorList>
            <person name="Dunlap C."/>
        </authorList>
    </citation>
    <scope>NUCLEOTIDE SEQUENCE [LARGE SCALE GENOMIC DNA]</scope>
    <source>
        <strain evidence="7 8">B-23453</strain>
    </source>
</reference>
<protein>
    <recommendedName>
        <fullName evidence="1">peptide chain release factor N(5)-glutamine methyltransferase</fullName>
        <ecNumber evidence="1">2.1.1.297</ecNumber>
    </recommendedName>
</protein>
<dbReference type="InterPro" id="IPR050320">
    <property type="entry name" value="N5-glutamine_MTase"/>
</dbReference>
<dbReference type="InterPro" id="IPR029063">
    <property type="entry name" value="SAM-dependent_MTases_sf"/>
</dbReference>
<keyword evidence="2" id="KW-0489">Methyltransferase</keyword>
<keyword evidence="3" id="KW-0808">Transferase</keyword>
<evidence type="ECO:0000259" key="6">
    <source>
        <dbReference type="Pfam" id="PF05175"/>
    </source>
</evidence>
<dbReference type="InterPro" id="IPR007848">
    <property type="entry name" value="Small_mtfrase_dom"/>
</dbReference>
<comment type="caution">
    <text evidence="7">The sequence shown here is derived from an EMBL/GenBank/DDBJ whole genome shotgun (WGS) entry which is preliminary data.</text>
</comment>
<dbReference type="InterPro" id="IPR004556">
    <property type="entry name" value="HemK-like"/>
</dbReference>
<dbReference type="Proteomes" id="UP001341444">
    <property type="component" value="Unassembled WGS sequence"/>
</dbReference>
<dbReference type="PANTHER" id="PTHR18895:SF74">
    <property type="entry name" value="MTRF1L RELEASE FACTOR GLUTAMINE METHYLTRANSFERASE"/>
    <property type="match status" value="1"/>
</dbReference>
<dbReference type="SUPFAM" id="SSF53335">
    <property type="entry name" value="S-adenosyl-L-methionine-dependent methyltransferases"/>
    <property type="match status" value="1"/>
</dbReference>
<dbReference type="NCBIfam" id="TIGR03704">
    <property type="entry name" value="PrmC_rel_meth"/>
    <property type="match status" value="1"/>
</dbReference>
<evidence type="ECO:0000256" key="1">
    <source>
        <dbReference type="ARBA" id="ARBA00012771"/>
    </source>
</evidence>
<evidence type="ECO:0000256" key="5">
    <source>
        <dbReference type="ARBA" id="ARBA00048391"/>
    </source>
</evidence>
<keyword evidence="4" id="KW-0949">S-adenosyl-L-methionine</keyword>
<dbReference type="InterPro" id="IPR022446">
    <property type="entry name" value="MeTrfrase_put"/>
</dbReference>
<dbReference type="RefSeq" id="WP_066270299.1">
    <property type="nucleotide sequence ID" value="NZ_JARMAB010000040.1"/>
</dbReference>
<feature type="domain" description="Methyltransferase small" evidence="6">
    <location>
        <begin position="79"/>
        <end position="163"/>
    </location>
</feature>
<keyword evidence="8" id="KW-1185">Reference proteome</keyword>
<evidence type="ECO:0000256" key="4">
    <source>
        <dbReference type="ARBA" id="ARBA00022691"/>
    </source>
</evidence>
<evidence type="ECO:0000256" key="2">
    <source>
        <dbReference type="ARBA" id="ARBA00022603"/>
    </source>
</evidence>
<proteinExistence type="predicted"/>
<dbReference type="Pfam" id="PF05175">
    <property type="entry name" value="MTS"/>
    <property type="match status" value="1"/>
</dbReference>
<dbReference type="PANTHER" id="PTHR18895">
    <property type="entry name" value="HEMK METHYLTRANSFERASE"/>
    <property type="match status" value="1"/>
</dbReference>
<sequence>MFEATVNVLRTAGCVFAEEEAGLLLSEADSLERLTEMIEKRKAGLPIEHIIGWTEFCGYRIEVNPGVFVPRRRTEFLALQAVKIASPGDVLVDMCCGTGAVAAVLAKKLEAIDIYAVDIDPRAVSNAMINLTAGHVLEGDLFESLPAELLGRVNVIAANAPYVPTERMAVLPAEARLHEPLIALDGGQEGLDIQRRVVKEALPWLAEGGHLLMETSMKQAKKTEEIFSLFGLAPKKILSKELDVTVVIGQKTGG</sequence>
<dbReference type="EMBL" id="JARMAB010000040">
    <property type="protein sequence ID" value="MED1205783.1"/>
    <property type="molecule type" value="Genomic_DNA"/>
</dbReference>
<accession>A0ABU6MQ71</accession>
<evidence type="ECO:0000256" key="3">
    <source>
        <dbReference type="ARBA" id="ARBA00022679"/>
    </source>
</evidence>
<dbReference type="CDD" id="cd02440">
    <property type="entry name" value="AdoMet_MTases"/>
    <property type="match status" value="1"/>
</dbReference>
<gene>
    <name evidence="7" type="ORF">P4T90_22365</name>
</gene>
<organism evidence="7 8">
    <name type="scientific">Heyndrickxia acidicola</name>
    <dbReference type="NCBI Taxonomy" id="209389"/>
    <lineage>
        <taxon>Bacteria</taxon>
        <taxon>Bacillati</taxon>
        <taxon>Bacillota</taxon>
        <taxon>Bacilli</taxon>
        <taxon>Bacillales</taxon>
        <taxon>Bacillaceae</taxon>
        <taxon>Heyndrickxia</taxon>
    </lineage>
</organism>
<name>A0ABU6MQ71_9BACI</name>
<dbReference type="NCBIfam" id="TIGR00536">
    <property type="entry name" value="hemK_fam"/>
    <property type="match status" value="1"/>
</dbReference>
<evidence type="ECO:0000313" key="7">
    <source>
        <dbReference type="EMBL" id="MED1205783.1"/>
    </source>
</evidence>
<evidence type="ECO:0000313" key="8">
    <source>
        <dbReference type="Proteomes" id="UP001341444"/>
    </source>
</evidence>
<dbReference type="Gene3D" id="3.40.50.150">
    <property type="entry name" value="Vaccinia Virus protein VP39"/>
    <property type="match status" value="1"/>
</dbReference>
<dbReference type="Gene3D" id="1.10.8.10">
    <property type="entry name" value="DNA helicase RuvA subunit, C-terminal domain"/>
    <property type="match status" value="1"/>
</dbReference>
<dbReference type="EC" id="2.1.1.297" evidence="1"/>
<comment type="catalytic activity">
    <reaction evidence="5">
        <text>L-glutaminyl-[peptide chain release factor] + S-adenosyl-L-methionine = N(5)-methyl-L-glutaminyl-[peptide chain release factor] + S-adenosyl-L-homocysteine + H(+)</text>
        <dbReference type="Rhea" id="RHEA:42896"/>
        <dbReference type="Rhea" id="RHEA-COMP:10271"/>
        <dbReference type="Rhea" id="RHEA-COMP:10272"/>
        <dbReference type="ChEBI" id="CHEBI:15378"/>
        <dbReference type="ChEBI" id="CHEBI:30011"/>
        <dbReference type="ChEBI" id="CHEBI:57856"/>
        <dbReference type="ChEBI" id="CHEBI:59789"/>
        <dbReference type="ChEBI" id="CHEBI:61891"/>
        <dbReference type="EC" id="2.1.1.297"/>
    </reaction>
</comment>